<protein>
    <recommendedName>
        <fullName evidence="4">Large ribosomal subunit protein uL11</fullName>
    </recommendedName>
</protein>
<dbReference type="InterPro" id="IPR020783">
    <property type="entry name" value="Ribosomal_uL11_C"/>
</dbReference>
<comment type="similarity">
    <text evidence="1 4 5">Belongs to the universal ribosomal protein uL11 family.</text>
</comment>
<evidence type="ECO:0000256" key="5">
    <source>
        <dbReference type="RuleBase" id="RU003978"/>
    </source>
</evidence>
<name>A0A847D067_9BACT</name>
<keyword evidence="2 4" id="KW-0689">Ribosomal protein</keyword>
<feature type="domain" description="Large ribosomal subunit protein uL11 N-terminal" evidence="8">
    <location>
        <begin position="9"/>
        <end position="66"/>
    </location>
</feature>
<comment type="caution">
    <text evidence="9">The sequence shown here is derived from an EMBL/GenBank/DDBJ whole genome shotgun (WGS) entry which is preliminary data.</text>
</comment>
<comment type="PTM">
    <text evidence="4 6">One or more lysine residues are methylated.</text>
</comment>
<dbReference type="CDD" id="cd00349">
    <property type="entry name" value="Ribosomal_L11"/>
    <property type="match status" value="1"/>
</dbReference>
<dbReference type="GO" id="GO:0022625">
    <property type="term" value="C:cytosolic large ribosomal subunit"/>
    <property type="evidence" value="ECO:0007669"/>
    <property type="project" value="TreeGrafter"/>
</dbReference>
<dbReference type="Pfam" id="PF00298">
    <property type="entry name" value="Ribosomal_L11"/>
    <property type="match status" value="1"/>
</dbReference>
<dbReference type="EMBL" id="JAAZBX010000001">
    <property type="protein sequence ID" value="NLD25061.1"/>
    <property type="molecule type" value="Genomic_DNA"/>
</dbReference>
<dbReference type="InterPro" id="IPR006519">
    <property type="entry name" value="Ribosomal_uL11_bac-typ"/>
</dbReference>
<evidence type="ECO:0000256" key="4">
    <source>
        <dbReference type="HAMAP-Rule" id="MF_00736"/>
    </source>
</evidence>
<evidence type="ECO:0000313" key="10">
    <source>
        <dbReference type="Proteomes" id="UP000545876"/>
    </source>
</evidence>
<dbReference type="SUPFAM" id="SSF54747">
    <property type="entry name" value="Ribosomal L11/L12e N-terminal domain"/>
    <property type="match status" value="1"/>
</dbReference>
<feature type="domain" description="Large ribosomal subunit protein uL11 C-terminal" evidence="7">
    <location>
        <begin position="71"/>
        <end position="138"/>
    </location>
</feature>
<comment type="function">
    <text evidence="4 6">Forms part of the ribosomal stalk which helps the ribosome interact with GTP-bound translation factors.</text>
</comment>
<dbReference type="PANTHER" id="PTHR11661:SF1">
    <property type="entry name" value="LARGE RIBOSOMAL SUBUNIT PROTEIN UL11M"/>
    <property type="match status" value="1"/>
</dbReference>
<dbReference type="SUPFAM" id="SSF46906">
    <property type="entry name" value="Ribosomal protein L11, C-terminal domain"/>
    <property type="match status" value="1"/>
</dbReference>
<keyword evidence="4 6" id="KW-0488">Methylation</keyword>
<evidence type="ECO:0000256" key="1">
    <source>
        <dbReference type="ARBA" id="ARBA00010537"/>
    </source>
</evidence>
<dbReference type="Proteomes" id="UP000545876">
    <property type="component" value="Unassembled WGS sequence"/>
</dbReference>
<dbReference type="SMART" id="SM00649">
    <property type="entry name" value="RL11"/>
    <property type="match status" value="1"/>
</dbReference>
<keyword evidence="4 6" id="KW-0699">rRNA-binding</keyword>
<dbReference type="InterPro" id="IPR000911">
    <property type="entry name" value="Ribosomal_uL11"/>
</dbReference>
<organism evidence="9 10">
    <name type="scientific">Candidatus Dojkabacteria bacterium</name>
    <dbReference type="NCBI Taxonomy" id="2099670"/>
    <lineage>
        <taxon>Bacteria</taxon>
        <taxon>Candidatus Dojkabacteria</taxon>
    </lineage>
</organism>
<evidence type="ECO:0000313" key="9">
    <source>
        <dbReference type="EMBL" id="NLD25061.1"/>
    </source>
</evidence>
<dbReference type="Pfam" id="PF03946">
    <property type="entry name" value="Ribosomal_L11_N"/>
    <property type="match status" value="1"/>
</dbReference>
<keyword evidence="4 6" id="KW-0694">RNA-binding</keyword>
<dbReference type="PANTHER" id="PTHR11661">
    <property type="entry name" value="60S RIBOSOMAL PROTEIN L12"/>
    <property type="match status" value="1"/>
</dbReference>
<comment type="subunit">
    <text evidence="4">Part of the ribosomal stalk of the 50S ribosomal subunit. Interacts with L10 and the large rRNA to form the base of the stalk. L10 forms an elongated spine to which L12 dimers bind in a sequential fashion forming a multimeric L10(L12)X complex.</text>
</comment>
<sequence>MAKEIKKVIKITIPAGMATMAPPIGPTLAPYGINAGEFCTQFNEQTRENNGILTPVVLTIYEDRSFTFITKTPPTSELIRRELKIKKGSAKPNLEKVGKLTKEQIAKIVEIKMPDLNTSDPEQAAKIIAGTAKQMGIETEIK</sequence>
<dbReference type="InterPro" id="IPR036796">
    <property type="entry name" value="Ribosomal_uL11_N_sf"/>
</dbReference>
<evidence type="ECO:0000259" key="7">
    <source>
        <dbReference type="Pfam" id="PF00298"/>
    </source>
</evidence>
<dbReference type="InterPro" id="IPR036769">
    <property type="entry name" value="Ribosomal_uL11_C_sf"/>
</dbReference>
<dbReference type="NCBIfam" id="TIGR01632">
    <property type="entry name" value="L11_bact"/>
    <property type="match status" value="1"/>
</dbReference>
<reference evidence="9 10" key="1">
    <citation type="journal article" date="2020" name="Biotechnol. Biofuels">
        <title>New insights from the biogas microbiome by comprehensive genome-resolved metagenomics of nearly 1600 species originating from multiple anaerobic digesters.</title>
        <authorList>
            <person name="Campanaro S."/>
            <person name="Treu L."/>
            <person name="Rodriguez-R L.M."/>
            <person name="Kovalovszki A."/>
            <person name="Ziels R.M."/>
            <person name="Maus I."/>
            <person name="Zhu X."/>
            <person name="Kougias P.G."/>
            <person name="Basile A."/>
            <person name="Luo G."/>
            <person name="Schluter A."/>
            <person name="Konstantinidis K.T."/>
            <person name="Angelidaki I."/>
        </authorList>
    </citation>
    <scope>NUCLEOTIDE SEQUENCE [LARGE SCALE GENOMIC DNA]</scope>
    <source>
        <strain evidence="9">AS06rmzACSIP_65</strain>
    </source>
</reference>
<evidence type="ECO:0000259" key="8">
    <source>
        <dbReference type="Pfam" id="PF03946"/>
    </source>
</evidence>
<dbReference type="GO" id="GO:0003735">
    <property type="term" value="F:structural constituent of ribosome"/>
    <property type="evidence" value="ECO:0007669"/>
    <property type="project" value="InterPro"/>
</dbReference>
<dbReference type="HAMAP" id="MF_00736">
    <property type="entry name" value="Ribosomal_uL11"/>
    <property type="match status" value="1"/>
</dbReference>
<evidence type="ECO:0000256" key="6">
    <source>
        <dbReference type="RuleBase" id="RU003979"/>
    </source>
</evidence>
<dbReference type="GO" id="GO:0006412">
    <property type="term" value="P:translation"/>
    <property type="evidence" value="ECO:0007669"/>
    <property type="project" value="UniProtKB-UniRule"/>
</dbReference>
<accession>A0A847D067</accession>
<gene>
    <name evidence="4 9" type="primary">rplK</name>
    <name evidence="9" type="ORF">GX656_00240</name>
</gene>
<keyword evidence="3 4" id="KW-0687">Ribonucleoprotein</keyword>
<evidence type="ECO:0000256" key="2">
    <source>
        <dbReference type="ARBA" id="ARBA00022980"/>
    </source>
</evidence>
<dbReference type="Gene3D" id="1.10.10.250">
    <property type="entry name" value="Ribosomal protein L11, C-terminal domain"/>
    <property type="match status" value="1"/>
</dbReference>
<dbReference type="AlphaFoldDB" id="A0A847D067"/>
<dbReference type="GO" id="GO:0070180">
    <property type="term" value="F:large ribosomal subunit rRNA binding"/>
    <property type="evidence" value="ECO:0007669"/>
    <property type="project" value="UniProtKB-UniRule"/>
</dbReference>
<dbReference type="Gene3D" id="3.30.1550.10">
    <property type="entry name" value="Ribosomal protein L11/L12, N-terminal domain"/>
    <property type="match status" value="1"/>
</dbReference>
<proteinExistence type="inferred from homology"/>
<dbReference type="InterPro" id="IPR020784">
    <property type="entry name" value="Ribosomal_uL11_N"/>
</dbReference>
<evidence type="ECO:0000256" key="3">
    <source>
        <dbReference type="ARBA" id="ARBA00023274"/>
    </source>
</evidence>